<dbReference type="EMBL" id="JAFLCK010000003">
    <property type="protein sequence ID" value="MBN8659433.1"/>
    <property type="molecule type" value="Genomic_DNA"/>
</dbReference>
<comment type="catalytic activity">
    <reaction evidence="9">
        <text>(6S)-5,6,7,8-tetrahydrofolyl-(gamma-L-Glu)(n) + L-glutamate + ATP = (6S)-5,6,7,8-tetrahydrofolyl-(gamma-L-Glu)(n+1) + ADP + phosphate + H(+)</text>
        <dbReference type="Rhea" id="RHEA:10580"/>
        <dbReference type="Rhea" id="RHEA-COMP:14738"/>
        <dbReference type="Rhea" id="RHEA-COMP:14740"/>
        <dbReference type="ChEBI" id="CHEBI:15378"/>
        <dbReference type="ChEBI" id="CHEBI:29985"/>
        <dbReference type="ChEBI" id="CHEBI:30616"/>
        <dbReference type="ChEBI" id="CHEBI:43474"/>
        <dbReference type="ChEBI" id="CHEBI:141005"/>
        <dbReference type="ChEBI" id="CHEBI:456216"/>
        <dbReference type="EC" id="6.3.2.17"/>
    </reaction>
</comment>
<dbReference type="GO" id="GO:0008841">
    <property type="term" value="F:dihydrofolate synthase activity"/>
    <property type="evidence" value="ECO:0007669"/>
    <property type="project" value="TreeGrafter"/>
</dbReference>
<evidence type="ECO:0000313" key="12">
    <source>
        <dbReference type="Proteomes" id="UP000664277"/>
    </source>
</evidence>
<comment type="caution">
    <text evidence="11">The sequence shown here is derived from an EMBL/GenBank/DDBJ whole genome shotgun (WGS) entry which is preliminary data.</text>
</comment>
<dbReference type="InterPro" id="IPR036565">
    <property type="entry name" value="Mur-like_cat_sf"/>
</dbReference>
<keyword evidence="5" id="KW-0547">Nucleotide-binding</keyword>
<dbReference type="Proteomes" id="UP000664277">
    <property type="component" value="Unassembled WGS sequence"/>
</dbReference>
<evidence type="ECO:0000256" key="6">
    <source>
        <dbReference type="ARBA" id="ARBA00022840"/>
    </source>
</evidence>
<dbReference type="InterPro" id="IPR001645">
    <property type="entry name" value="Folylpolyglutamate_synth"/>
</dbReference>
<dbReference type="AlphaFoldDB" id="A0A8J7PG33"/>
<dbReference type="NCBIfam" id="TIGR01499">
    <property type="entry name" value="folC"/>
    <property type="match status" value="1"/>
</dbReference>
<evidence type="ECO:0000259" key="10">
    <source>
        <dbReference type="Pfam" id="PF02875"/>
    </source>
</evidence>
<dbReference type="Gene3D" id="3.40.1190.10">
    <property type="entry name" value="Mur-like, catalytic domain"/>
    <property type="match status" value="1"/>
</dbReference>
<dbReference type="GO" id="GO:0004326">
    <property type="term" value="F:tetrahydrofolylpolyglutamate synthase activity"/>
    <property type="evidence" value="ECO:0007669"/>
    <property type="project" value="UniProtKB-EC"/>
</dbReference>
<evidence type="ECO:0000256" key="4">
    <source>
        <dbReference type="ARBA" id="ARBA00022723"/>
    </source>
</evidence>
<dbReference type="Gene3D" id="3.90.190.20">
    <property type="entry name" value="Mur ligase, C-terminal domain"/>
    <property type="match status" value="1"/>
</dbReference>
<keyword evidence="7" id="KW-0460">Magnesium</keyword>
<evidence type="ECO:0000256" key="1">
    <source>
        <dbReference type="ARBA" id="ARBA00008276"/>
    </source>
</evidence>
<evidence type="ECO:0000256" key="3">
    <source>
        <dbReference type="ARBA" id="ARBA00022598"/>
    </source>
</evidence>
<protein>
    <recommendedName>
        <fullName evidence="2">tetrahydrofolate synthase</fullName>
        <ecNumber evidence="2">6.3.2.17</ecNumber>
    </recommendedName>
    <alternativeName>
        <fullName evidence="8">Tetrahydrofolylpolyglutamate synthase</fullName>
    </alternativeName>
</protein>
<dbReference type="PANTHER" id="PTHR11136:SF0">
    <property type="entry name" value="DIHYDROFOLATE SYNTHETASE-RELATED"/>
    <property type="match status" value="1"/>
</dbReference>
<evidence type="ECO:0000256" key="2">
    <source>
        <dbReference type="ARBA" id="ARBA00013025"/>
    </source>
</evidence>
<evidence type="ECO:0000256" key="7">
    <source>
        <dbReference type="ARBA" id="ARBA00022842"/>
    </source>
</evidence>
<accession>A0A8J7PG33</accession>
<reference evidence="11" key="1">
    <citation type="submission" date="2021-02" db="EMBL/GenBank/DDBJ databases">
        <title>Genome-Resolved Metagenomics of a Microbial Community Performing Photosynthetic Biological Nutrient Removal.</title>
        <authorList>
            <person name="Mcdaniel E.A."/>
        </authorList>
    </citation>
    <scope>NUCLEOTIDE SEQUENCE</scope>
    <source>
        <strain evidence="11">UWPOB_OBS1</strain>
    </source>
</reference>
<dbReference type="InterPro" id="IPR036615">
    <property type="entry name" value="Mur_ligase_C_dom_sf"/>
</dbReference>
<dbReference type="PANTHER" id="PTHR11136">
    <property type="entry name" value="FOLYLPOLYGLUTAMATE SYNTHASE-RELATED"/>
    <property type="match status" value="1"/>
</dbReference>
<dbReference type="InterPro" id="IPR004101">
    <property type="entry name" value="Mur_ligase_C"/>
</dbReference>
<name>A0A8J7PG33_9BACT</name>
<dbReference type="GO" id="GO:0005524">
    <property type="term" value="F:ATP binding"/>
    <property type="evidence" value="ECO:0007669"/>
    <property type="project" value="UniProtKB-KW"/>
</dbReference>
<dbReference type="GO" id="GO:0005737">
    <property type="term" value="C:cytoplasm"/>
    <property type="evidence" value="ECO:0007669"/>
    <property type="project" value="TreeGrafter"/>
</dbReference>
<dbReference type="Pfam" id="PF02875">
    <property type="entry name" value="Mur_ligase_C"/>
    <property type="match status" value="1"/>
</dbReference>
<evidence type="ECO:0000256" key="8">
    <source>
        <dbReference type="ARBA" id="ARBA00030592"/>
    </source>
</evidence>
<evidence type="ECO:0000256" key="9">
    <source>
        <dbReference type="ARBA" id="ARBA00047493"/>
    </source>
</evidence>
<keyword evidence="6" id="KW-0067">ATP-binding</keyword>
<dbReference type="GO" id="GO:0046872">
    <property type="term" value="F:metal ion binding"/>
    <property type="evidence" value="ECO:0007669"/>
    <property type="project" value="UniProtKB-KW"/>
</dbReference>
<evidence type="ECO:0000256" key="5">
    <source>
        <dbReference type="ARBA" id="ARBA00022741"/>
    </source>
</evidence>
<proteinExistence type="inferred from homology"/>
<evidence type="ECO:0000313" key="11">
    <source>
        <dbReference type="EMBL" id="MBN8659433.1"/>
    </source>
</evidence>
<feature type="domain" description="Mur ligase C-terminal" evidence="10">
    <location>
        <begin position="346"/>
        <end position="456"/>
    </location>
</feature>
<dbReference type="SUPFAM" id="SSF53244">
    <property type="entry name" value="MurD-like peptide ligases, peptide-binding domain"/>
    <property type="match status" value="1"/>
</dbReference>
<sequence length="486" mass="53120">MATYDFFGSVLWVSPVVSSDKAKTESLGYGDAVAYLQGLGPTIEKPGLMRMQAYFSLYKEALRFIHVGGTNGKGSVSTFCSAILHRAGYRVGKFTGPHLSVFNERFAVDDEIIADEDFARALAVVKARNEEFQSREEGAQLGGLSWFEVLTAMAAFYFAENTTVQVFEVGLGGRFDATNALSGVLVSVICNVDLDHVHILGDTVEKIAFEKAGIVKSGLPIVTACSDQAFPVLERRAGSLNSPLVWLKRNKVHGLESLHVPILFRTELLTSLQQEGLTFLAARLAKLSQTDLGLSGSYQRINAACAVYASWLFMLSPENLPAGKQLDFESLWQSTLSGLREARWPGRFQLLDRGFSAILDGAHNRLGAKALRASLEEAYAGKNFVFVFACFENKDYQNILRELIAPGDIVYCPVLSHARSMRSAEELVDFAASLGARAKTSNGFAEALKSAQEKRLSLSDSFADRLIITGSFSLIKEALEFSEGVK</sequence>
<gene>
    <name evidence="11" type="ORF">J0M35_03650</name>
</gene>
<dbReference type="EC" id="6.3.2.17" evidence="2"/>
<comment type="similarity">
    <text evidence="1">Belongs to the folylpolyglutamate synthase family.</text>
</comment>
<organism evidence="11 12">
    <name type="scientific">Candidatus Obscuribacter phosphatis</name>
    <dbReference type="NCBI Taxonomy" id="1906157"/>
    <lineage>
        <taxon>Bacteria</taxon>
        <taxon>Bacillati</taxon>
        <taxon>Candidatus Melainabacteria</taxon>
        <taxon>Candidatus Obscuribacterales</taxon>
        <taxon>Candidatus Obscuribacteraceae</taxon>
        <taxon>Candidatus Obscuribacter</taxon>
    </lineage>
</organism>
<keyword evidence="4" id="KW-0479">Metal-binding</keyword>
<keyword evidence="3" id="KW-0436">Ligase</keyword>
<dbReference type="SUPFAM" id="SSF53623">
    <property type="entry name" value="MurD-like peptide ligases, catalytic domain"/>
    <property type="match status" value="1"/>
</dbReference>